<dbReference type="Proteomes" id="UP000288805">
    <property type="component" value="Unassembled WGS sequence"/>
</dbReference>
<name>A0A438FGE3_VITVI</name>
<evidence type="ECO:0000313" key="2">
    <source>
        <dbReference type="Proteomes" id="UP000288805"/>
    </source>
</evidence>
<dbReference type="InterPro" id="IPR012337">
    <property type="entry name" value="RNaseH-like_sf"/>
</dbReference>
<reference evidence="1 2" key="1">
    <citation type="journal article" date="2018" name="PLoS Genet.">
        <title>Population sequencing reveals clonal diversity and ancestral inbreeding in the grapevine cultivar Chardonnay.</title>
        <authorList>
            <person name="Roach M.J."/>
            <person name="Johnson D.L."/>
            <person name="Bohlmann J."/>
            <person name="van Vuuren H.J."/>
            <person name="Jones S.J."/>
            <person name="Pretorius I.S."/>
            <person name="Schmidt S.A."/>
            <person name="Borneman A.R."/>
        </authorList>
    </citation>
    <scope>NUCLEOTIDE SEQUENCE [LARGE SCALE GENOMIC DNA]</scope>
    <source>
        <strain evidence="2">cv. Chardonnay</strain>
        <tissue evidence="1">Leaf</tissue>
    </source>
</reference>
<comment type="caution">
    <text evidence="1">The sequence shown here is derived from an EMBL/GenBank/DDBJ whole genome shotgun (WGS) entry which is preliminary data.</text>
</comment>
<evidence type="ECO:0000313" key="1">
    <source>
        <dbReference type="EMBL" id="RVW59036.1"/>
    </source>
</evidence>
<dbReference type="Gene3D" id="3.30.420.10">
    <property type="entry name" value="Ribonuclease H-like superfamily/Ribonuclease H"/>
    <property type="match status" value="2"/>
</dbReference>
<evidence type="ECO:0008006" key="3">
    <source>
        <dbReference type="Google" id="ProtNLM"/>
    </source>
</evidence>
<gene>
    <name evidence="1" type="ORF">CK203_106734</name>
</gene>
<sequence length="329" mass="38499">MKGSKNSIVDHLSRVEQEEVRSDSVIQEVFPDEQLFACEIKLPWYADIVNYLTCKVLPPNLTYHQHQKFLHDVKYNLWDEPFLFKRCLDQIIRRCVPEEEMQVILHHCHSSSNGGHFGATRTAAKCQRMGNISRRHELPLKNILEVELFDVWGIDFMGPFPSAFGFVYILLAVDYVSKWVEATATTTNDAKHKITLVYHPQANGQAEISNREIKNILEKTVNTNRKDWAKKLDDALWAYCTCFKTPIGMSPYRLVFGKACHLPVELEHRAYWVVKKFNFDLKAVGEKRLLQLNEIDEFRNDAYENAKIYKEQTKKWHDKHILRREFALG</sequence>
<dbReference type="EMBL" id="QGNW01000911">
    <property type="protein sequence ID" value="RVW59036.1"/>
    <property type="molecule type" value="Genomic_DNA"/>
</dbReference>
<dbReference type="PANTHER" id="PTHR47266">
    <property type="entry name" value="ENDONUCLEASE-RELATED"/>
    <property type="match status" value="1"/>
</dbReference>
<dbReference type="InterPro" id="IPR036397">
    <property type="entry name" value="RNaseH_sf"/>
</dbReference>
<dbReference type="InterPro" id="IPR052160">
    <property type="entry name" value="Gypsy_RT_Integrase-like"/>
</dbReference>
<organism evidence="1 2">
    <name type="scientific">Vitis vinifera</name>
    <name type="common">Grape</name>
    <dbReference type="NCBI Taxonomy" id="29760"/>
    <lineage>
        <taxon>Eukaryota</taxon>
        <taxon>Viridiplantae</taxon>
        <taxon>Streptophyta</taxon>
        <taxon>Embryophyta</taxon>
        <taxon>Tracheophyta</taxon>
        <taxon>Spermatophyta</taxon>
        <taxon>Magnoliopsida</taxon>
        <taxon>eudicotyledons</taxon>
        <taxon>Gunneridae</taxon>
        <taxon>Pentapetalae</taxon>
        <taxon>rosids</taxon>
        <taxon>Vitales</taxon>
        <taxon>Vitaceae</taxon>
        <taxon>Viteae</taxon>
        <taxon>Vitis</taxon>
    </lineage>
</organism>
<dbReference type="Gene3D" id="1.10.340.70">
    <property type="match status" value="1"/>
</dbReference>
<dbReference type="SUPFAM" id="SSF53098">
    <property type="entry name" value="Ribonuclease H-like"/>
    <property type="match status" value="1"/>
</dbReference>
<proteinExistence type="predicted"/>
<accession>A0A438FGE3</accession>
<dbReference type="AlphaFoldDB" id="A0A438FGE3"/>
<protein>
    <recommendedName>
        <fullName evidence="3">Integrase catalytic domain-containing protein</fullName>
    </recommendedName>
</protein>
<dbReference type="GO" id="GO:0003676">
    <property type="term" value="F:nucleic acid binding"/>
    <property type="evidence" value="ECO:0007669"/>
    <property type="project" value="InterPro"/>
</dbReference>